<evidence type="ECO:0000256" key="1">
    <source>
        <dbReference type="ARBA" id="ARBA00004245"/>
    </source>
</evidence>
<dbReference type="Pfam" id="PF08687">
    <property type="entry name" value="ASD2"/>
    <property type="match status" value="1"/>
</dbReference>
<feature type="region of interest" description="Disordered" evidence="6">
    <location>
        <begin position="420"/>
        <end position="454"/>
    </location>
</feature>
<comment type="similarity">
    <text evidence="2">Belongs to the shroom family.</text>
</comment>
<dbReference type="Gene3D" id="6.10.250.3120">
    <property type="match status" value="1"/>
</dbReference>
<protein>
    <submittedName>
        <fullName evidence="8">Protein Shroom4</fullName>
    </submittedName>
</protein>
<dbReference type="GO" id="GO:0030864">
    <property type="term" value="C:cortical actin cytoskeleton"/>
    <property type="evidence" value="ECO:0007669"/>
    <property type="project" value="TreeGrafter"/>
</dbReference>
<keyword evidence="3" id="KW-0963">Cytoplasm</keyword>
<dbReference type="PROSITE" id="PS51307">
    <property type="entry name" value="ASD2"/>
    <property type="match status" value="1"/>
</dbReference>
<feature type="compositionally biased region" description="Low complexity" evidence="6">
    <location>
        <begin position="180"/>
        <end position="195"/>
    </location>
</feature>
<dbReference type="PANTHER" id="PTHR15012">
    <property type="entry name" value="APICAL PROTEIN/SHROOM-RELATED"/>
    <property type="match status" value="1"/>
</dbReference>
<name>A0A6A4V7W7_AMPAM</name>
<dbReference type="AlphaFoldDB" id="A0A6A4V7W7"/>
<feature type="domain" description="ASD2" evidence="7">
    <location>
        <begin position="407"/>
        <end position="698"/>
    </location>
</feature>
<comment type="subcellular location">
    <subcellularLocation>
        <location evidence="1">Cytoplasm</location>
        <location evidence="1">Cytoskeleton</location>
    </subcellularLocation>
</comment>
<dbReference type="GO" id="GO:0007015">
    <property type="term" value="P:actin filament organization"/>
    <property type="evidence" value="ECO:0007669"/>
    <property type="project" value="TreeGrafter"/>
</dbReference>
<evidence type="ECO:0000259" key="7">
    <source>
        <dbReference type="PROSITE" id="PS51307"/>
    </source>
</evidence>
<sequence>MAHRRDWRQGLGHEGRYRRTESPSPAGERRRPSWPVALSPPTIARSVSYAAPSRQGPQPAPLRLPHPASAERLHPAPSDTGERLHPAPSDTGERLHPAPSDTGERLHPAPSDTGERLHPAPSDTGERLHPAPSDTGERLHPAPSDTGERIHPAPSDTGERLHPAPSDTDESQSWASDSQSTAGPPSPSGSLSAPIAGPPSPSGSLGTLPPPSPGGSRTLPLPTAGSSRTLPLPTAGSRTLPLPTAGSRTLSPPTPETRPRHHSAGSIGSGRQLSAISIEVVPPAESGGQSEPAVAADEEVFAAAVPPTALPEEDAAESDAGDAPEEAGPTPAAGDGPPAGQPPAPSPPPARSAPPRPGGRRGSVDLLSISPASPGVSRRPSLPASAGPAAARPPAPPAVNGVHRASRVAAGLAWSERQTARDLLDPRHLPEATAAQQETWRRRGSGAAKVAGTAGDVSPADLPWLVRPDVTSLPLTVTSHQVGTGRRIPLIVTTPVDPTIDTALSSGSESSVGDPDNAEAIRQRQSELSASLARQLAALREEQRAVEEEAAANAALGAAVAARVEQLARPSEAERYRAAVDQVSTITSLLLGLAGRLARTEAALAALPPHCPEEKALLTSKRDKLSDQLSEARQLEEGVRRRRQLVDTCLERYLSSDELADHRHFVQTKAKLIQDAREIEDKIRRKEEQLAVLSRAALST</sequence>
<evidence type="ECO:0000313" key="8">
    <source>
        <dbReference type="EMBL" id="KAF0287270.1"/>
    </source>
</evidence>
<keyword evidence="5" id="KW-0175">Coiled coil</keyword>
<dbReference type="InterPro" id="IPR027685">
    <property type="entry name" value="Shroom_fam"/>
</dbReference>
<feature type="coiled-coil region" evidence="5">
    <location>
        <begin position="615"/>
        <end position="642"/>
    </location>
</feature>
<feature type="compositionally biased region" description="Low complexity" evidence="6">
    <location>
        <begin position="377"/>
        <end position="390"/>
    </location>
</feature>
<dbReference type="GO" id="GO:0051015">
    <property type="term" value="F:actin filament binding"/>
    <property type="evidence" value="ECO:0007669"/>
    <property type="project" value="InterPro"/>
</dbReference>
<accession>A0A6A4V7W7</accession>
<feature type="compositionally biased region" description="Acidic residues" evidence="6">
    <location>
        <begin position="311"/>
        <end position="325"/>
    </location>
</feature>
<feature type="region of interest" description="Disordered" evidence="6">
    <location>
        <begin position="1"/>
        <end position="403"/>
    </location>
</feature>
<feature type="compositionally biased region" description="Low complexity" evidence="6">
    <location>
        <begin position="326"/>
        <end position="338"/>
    </location>
</feature>
<feature type="compositionally biased region" description="Pro residues" evidence="6">
    <location>
        <begin position="339"/>
        <end position="357"/>
    </location>
</feature>
<feature type="coiled-coil region" evidence="5">
    <location>
        <begin position="669"/>
        <end position="696"/>
    </location>
</feature>
<evidence type="ECO:0000256" key="4">
    <source>
        <dbReference type="ARBA" id="ARBA00023212"/>
    </source>
</evidence>
<evidence type="ECO:0000256" key="5">
    <source>
        <dbReference type="SAM" id="Coils"/>
    </source>
</evidence>
<dbReference type="GO" id="GO:0000902">
    <property type="term" value="P:cell morphogenesis"/>
    <property type="evidence" value="ECO:0007669"/>
    <property type="project" value="TreeGrafter"/>
</dbReference>
<dbReference type="GO" id="GO:0043296">
    <property type="term" value="C:apical junction complex"/>
    <property type="evidence" value="ECO:0007669"/>
    <property type="project" value="TreeGrafter"/>
</dbReference>
<dbReference type="GO" id="GO:0016324">
    <property type="term" value="C:apical plasma membrane"/>
    <property type="evidence" value="ECO:0007669"/>
    <property type="project" value="TreeGrafter"/>
</dbReference>
<gene>
    <name evidence="8" type="primary">SHROOM4_1</name>
    <name evidence="8" type="ORF">FJT64_014274</name>
</gene>
<dbReference type="Proteomes" id="UP000440578">
    <property type="component" value="Unassembled WGS sequence"/>
</dbReference>
<feature type="compositionally biased region" description="Basic and acidic residues" evidence="6">
    <location>
        <begin position="69"/>
        <end position="162"/>
    </location>
</feature>
<feature type="compositionally biased region" description="Basic and acidic residues" evidence="6">
    <location>
        <begin position="7"/>
        <end position="31"/>
    </location>
</feature>
<keyword evidence="4" id="KW-0206">Cytoskeleton</keyword>
<dbReference type="OrthoDB" id="10063560at2759"/>
<keyword evidence="9" id="KW-1185">Reference proteome</keyword>
<feature type="coiled-coil region" evidence="5">
    <location>
        <begin position="522"/>
        <end position="549"/>
    </location>
</feature>
<evidence type="ECO:0000256" key="2">
    <source>
        <dbReference type="ARBA" id="ARBA00006469"/>
    </source>
</evidence>
<dbReference type="InterPro" id="IPR014799">
    <property type="entry name" value="ASD2_dom"/>
</dbReference>
<feature type="compositionally biased region" description="Low complexity" evidence="6">
    <location>
        <begin position="291"/>
        <end position="307"/>
    </location>
</feature>
<proteinExistence type="inferred from homology"/>
<dbReference type="GO" id="GO:0005912">
    <property type="term" value="C:adherens junction"/>
    <property type="evidence" value="ECO:0007669"/>
    <property type="project" value="TreeGrafter"/>
</dbReference>
<comment type="caution">
    <text evidence="8">The sequence shown here is derived from an EMBL/GenBank/DDBJ whole genome shotgun (WGS) entry which is preliminary data.</text>
</comment>
<evidence type="ECO:0000256" key="6">
    <source>
        <dbReference type="SAM" id="MobiDB-lite"/>
    </source>
</evidence>
<reference evidence="8 9" key="1">
    <citation type="submission" date="2019-07" db="EMBL/GenBank/DDBJ databases">
        <title>Draft genome assembly of a fouling barnacle, Amphibalanus amphitrite (Darwin, 1854): The first reference genome for Thecostraca.</title>
        <authorList>
            <person name="Kim W."/>
        </authorList>
    </citation>
    <scope>NUCLEOTIDE SEQUENCE [LARGE SCALE GENOMIC DNA]</scope>
    <source>
        <strain evidence="8">SNU_AA5</strain>
        <tissue evidence="8">Soma without cirri and trophi</tissue>
    </source>
</reference>
<dbReference type="PANTHER" id="PTHR15012:SF32">
    <property type="entry name" value="PROTEIN SHROOM"/>
    <property type="match status" value="1"/>
</dbReference>
<feature type="compositionally biased region" description="Basic and acidic residues" evidence="6">
    <location>
        <begin position="420"/>
        <end position="430"/>
    </location>
</feature>
<organism evidence="8 9">
    <name type="scientific">Amphibalanus amphitrite</name>
    <name type="common">Striped barnacle</name>
    <name type="synonym">Balanus amphitrite</name>
    <dbReference type="NCBI Taxonomy" id="1232801"/>
    <lineage>
        <taxon>Eukaryota</taxon>
        <taxon>Metazoa</taxon>
        <taxon>Ecdysozoa</taxon>
        <taxon>Arthropoda</taxon>
        <taxon>Crustacea</taxon>
        <taxon>Multicrustacea</taxon>
        <taxon>Cirripedia</taxon>
        <taxon>Thoracica</taxon>
        <taxon>Thoracicalcarea</taxon>
        <taxon>Balanomorpha</taxon>
        <taxon>Balanoidea</taxon>
        <taxon>Balanidae</taxon>
        <taxon>Amphibalaninae</taxon>
        <taxon>Amphibalanus</taxon>
    </lineage>
</organism>
<evidence type="ECO:0000256" key="3">
    <source>
        <dbReference type="ARBA" id="ARBA00022490"/>
    </source>
</evidence>
<dbReference type="EMBL" id="VIIS01002204">
    <property type="protein sequence ID" value="KAF0287270.1"/>
    <property type="molecule type" value="Genomic_DNA"/>
</dbReference>
<evidence type="ECO:0000313" key="9">
    <source>
        <dbReference type="Proteomes" id="UP000440578"/>
    </source>
</evidence>